<dbReference type="EMBL" id="JAYMYS010000003">
    <property type="protein sequence ID" value="KAK7399280.1"/>
    <property type="molecule type" value="Genomic_DNA"/>
</dbReference>
<evidence type="ECO:0000313" key="1">
    <source>
        <dbReference type="EMBL" id="KAK7399280.1"/>
    </source>
</evidence>
<protein>
    <submittedName>
        <fullName evidence="1">Uncharacterized protein</fullName>
    </submittedName>
</protein>
<proteinExistence type="predicted"/>
<dbReference type="AlphaFoldDB" id="A0AAN9XMR5"/>
<reference evidence="1 2" key="1">
    <citation type="submission" date="2024-01" db="EMBL/GenBank/DDBJ databases">
        <title>The genomes of 5 underutilized Papilionoideae crops provide insights into root nodulation and disease resistanc.</title>
        <authorList>
            <person name="Jiang F."/>
        </authorList>
    </citation>
    <scope>NUCLEOTIDE SEQUENCE [LARGE SCALE GENOMIC DNA]</scope>
    <source>
        <strain evidence="1">DUOXIRENSHENG_FW03</strain>
        <tissue evidence="1">Leaves</tissue>
    </source>
</reference>
<keyword evidence="2" id="KW-1185">Reference proteome</keyword>
<gene>
    <name evidence="1" type="ORF">VNO78_10460</name>
</gene>
<evidence type="ECO:0000313" key="2">
    <source>
        <dbReference type="Proteomes" id="UP001386955"/>
    </source>
</evidence>
<comment type="caution">
    <text evidence="1">The sequence shown here is derived from an EMBL/GenBank/DDBJ whole genome shotgun (WGS) entry which is preliminary data.</text>
</comment>
<organism evidence="1 2">
    <name type="scientific">Psophocarpus tetragonolobus</name>
    <name type="common">Winged bean</name>
    <name type="synonym">Dolichos tetragonolobus</name>
    <dbReference type="NCBI Taxonomy" id="3891"/>
    <lineage>
        <taxon>Eukaryota</taxon>
        <taxon>Viridiplantae</taxon>
        <taxon>Streptophyta</taxon>
        <taxon>Embryophyta</taxon>
        <taxon>Tracheophyta</taxon>
        <taxon>Spermatophyta</taxon>
        <taxon>Magnoliopsida</taxon>
        <taxon>eudicotyledons</taxon>
        <taxon>Gunneridae</taxon>
        <taxon>Pentapetalae</taxon>
        <taxon>rosids</taxon>
        <taxon>fabids</taxon>
        <taxon>Fabales</taxon>
        <taxon>Fabaceae</taxon>
        <taxon>Papilionoideae</taxon>
        <taxon>50 kb inversion clade</taxon>
        <taxon>NPAAA clade</taxon>
        <taxon>indigoferoid/millettioid clade</taxon>
        <taxon>Phaseoleae</taxon>
        <taxon>Psophocarpus</taxon>
    </lineage>
</organism>
<accession>A0AAN9XMR5</accession>
<dbReference type="Proteomes" id="UP001386955">
    <property type="component" value="Unassembled WGS sequence"/>
</dbReference>
<name>A0AAN9XMR5_PSOTE</name>
<sequence length="94" mass="10253">MRPLATFPRPSRHAPLRAYPITPLSFLTPLPVSEEPPRNRVVCVSLAGLRDPPVSIGGEPVITERGFGNCCCFLSARFENSGTVKKNEDSDLAM</sequence>